<feature type="binding site" evidence="10">
    <location>
        <begin position="465"/>
        <end position="466"/>
    </location>
    <ligand>
        <name>L-glutamate</name>
        <dbReference type="ChEBI" id="CHEBI:29985"/>
    </ligand>
</feature>
<dbReference type="Proteomes" id="UP000095042">
    <property type="component" value="Unassembled WGS sequence"/>
</dbReference>
<dbReference type="InterPro" id="IPR000101">
    <property type="entry name" value="GGT_peptidase"/>
</dbReference>
<dbReference type="EC" id="2.3.2.2" evidence="11"/>
<feature type="signal peptide" evidence="13">
    <location>
        <begin position="1"/>
        <end position="25"/>
    </location>
</feature>
<evidence type="ECO:0000256" key="10">
    <source>
        <dbReference type="PIRSR" id="PIRSR600101-2"/>
    </source>
</evidence>
<evidence type="ECO:0000256" key="4">
    <source>
        <dbReference type="ARBA" id="ARBA00022679"/>
    </source>
</evidence>
<keyword evidence="4 11" id="KW-0808">Transferase</keyword>
<evidence type="ECO:0000256" key="6">
    <source>
        <dbReference type="ARBA" id="ARBA00023145"/>
    </source>
</evidence>
<accession>A0A1E3W8P7</accession>
<dbReference type="UniPathway" id="UPA00204"/>
<dbReference type="PRINTS" id="PR01210">
    <property type="entry name" value="GGTRANSPTASE"/>
</dbReference>
<evidence type="ECO:0000256" key="8">
    <source>
        <dbReference type="ARBA" id="ARBA00047417"/>
    </source>
</evidence>
<keyword evidence="15" id="KW-1185">Reference proteome</keyword>
<evidence type="ECO:0000256" key="7">
    <source>
        <dbReference type="ARBA" id="ARBA00023315"/>
    </source>
</evidence>
<keyword evidence="11" id="KW-0317">Glutathione biosynthesis</keyword>
<comment type="caution">
    <text evidence="14">The sequence shown here is derived from an EMBL/GenBank/DDBJ whole genome shotgun (WGS) entry which is preliminary data.</text>
</comment>
<dbReference type="AlphaFoldDB" id="A0A1E3W8P7"/>
<feature type="chain" id="PRO_5009139086" description="Glutathione hydrolase proenzyme" evidence="13">
    <location>
        <begin position="26"/>
        <end position="581"/>
    </location>
</feature>
<gene>
    <name evidence="14" type="ORF">AUC71_02205</name>
</gene>
<dbReference type="Pfam" id="PF01019">
    <property type="entry name" value="G_glu_transpept"/>
    <property type="match status" value="1"/>
</dbReference>
<feature type="binding site" evidence="10">
    <location>
        <position position="440"/>
    </location>
    <ligand>
        <name>L-glutamate</name>
        <dbReference type="ChEBI" id="CHEBI:29985"/>
    </ligand>
</feature>
<dbReference type="GO" id="GO:0036374">
    <property type="term" value="F:glutathione hydrolase activity"/>
    <property type="evidence" value="ECO:0007669"/>
    <property type="project" value="UniProtKB-UniRule"/>
</dbReference>
<dbReference type="EMBL" id="LPWD01000401">
    <property type="protein sequence ID" value="ODS02146.1"/>
    <property type="molecule type" value="Genomic_DNA"/>
</dbReference>
<keyword evidence="5 11" id="KW-0378">Hydrolase</keyword>
<feature type="active site" description="Nucleophile" evidence="9">
    <location>
        <position position="400"/>
    </location>
</feature>
<dbReference type="GO" id="GO:0103068">
    <property type="term" value="F:leukotriene C4 gamma-glutamyl transferase activity"/>
    <property type="evidence" value="ECO:0007669"/>
    <property type="project" value="UniProtKB-EC"/>
</dbReference>
<dbReference type="SUPFAM" id="SSF56235">
    <property type="entry name" value="N-terminal nucleophile aminohydrolases (Ntn hydrolases)"/>
    <property type="match status" value="1"/>
</dbReference>
<reference evidence="14 15" key="1">
    <citation type="journal article" date="2016" name="Environ. Microbiol.">
        <title>New Methyloceanibacter diversity from North Sea sediments includes methanotroph containing solely the soluble methane monooxygenase.</title>
        <authorList>
            <person name="Vekeman B."/>
            <person name="Kerckhof F.M."/>
            <person name="Cremers G."/>
            <person name="de Vos P."/>
            <person name="Vandamme P."/>
            <person name="Boon N."/>
            <person name="Op den Camp H.J."/>
            <person name="Heylen K."/>
        </authorList>
    </citation>
    <scope>NUCLEOTIDE SEQUENCE [LARGE SCALE GENOMIC DNA]</scope>
    <source>
        <strain evidence="14 15">R-67177</strain>
    </source>
</reference>
<dbReference type="PANTHER" id="PTHR43199:SF1">
    <property type="entry name" value="GLUTATHIONE HYDROLASE PROENZYME"/>
    <property type="match status" value="1"/>
</dbReference>
<keyword evidence="13" id="KW-0732">Signal</keyword>
<comment type="similarity">
    <text evidence="3 11">Belongs to the gamma-glutamyltransferase family.</text>
</comment>
<feature type="region of interest" description="Disordered" evidence="12">
    <location>
        <begin position="372"/>
        <end position="402"/>
    </location>
</feature>
<dbReference type="RefSeq" id="WP_069624674.1">
    <property type="nucleotide sequence ID" value="NZ_LPWD01000401.1"/>
</dbReference>
<evidence type="ECO:0000256" key="9">
    <source>
        <dbReference type="PIRSR" id="PIRSR600101-1"/>
    </source>
</evidence>
<dbReference type="Gene3D" id="1.10.246.130">
    <property type="match status" value="1"/>
</dbReference>
<dbReference type="PANTHER" id="PTHR43199">
    <property type="entry name" value="GLUTATHIONE HYDROLASE"/>
    <property type="match status" value="1"/>
</dbReference>
<protein>
    <recommendedName>
        <fullName evidence="11">Glutathione hydrolase proenzyme</fullName>
        <ecNumber evidence="11">2.3.2.2</ecNumber>
        <ecNumber evidence="11">3.4.19.13</ecNumber>
    </recommendedName>
    <component>
        <recommendedName>
            <fullName evidence="11">Glutathione hydrolase large chain</fullName>
        </recommendedName>
    </component>
    <component>
        <recommendedName>
            <fullName evidence="11">Glutathione hydrolase small chain</fullName>
        </recommendedName>
    </component>
</protein>
<keyword evidence="7 11" id="KW-0012">Acyltransferase</keyword>
<dbReference type="InterPro" id="IPR043138">
    <property type="entry name" value="GGT_lsub"/>
</dbReference>
<evidence type="ECO:0000256" key="11">
    <source>
        <dbReference type="RuleBase" id="RU368036"/>
    </source>
</evidence>
<feature type="binding site" evidence="10">
    <location>
        <position position="488"/>
    </location>
    <ligand>
        <name>L-glutamate</name>
        <dbReference type="ChEBI" id="CHEBI:29985"/>
    </ligand>
</feature>
<dbReference type="NCBIfam" id="TIGR00066">
    <property type="entry name" value="g_glut_trans"/>
    <property type="match status" value="1"/>
</dbReference>
<comment type="catalytic activity">
    <reaction evidence="8 11">
        <text>an N-terminal (5-L-glutamyl)-[peptide] + an alpha-amino acid = 5-L-glutamyl amino acid + an N-terminal L-alpha-aminoacyl-[peptide]</text>
        <dbReference type="Rhea" id="RHEA:23904"/>
        <dbReference type="Rhea" id="RHEA-COMP:9780"/>
        <dbReference type="Rhea" id="RHEA-COMP:9795"/>
        <dbReference type="ChEBI" id="CHEBI:77644"/>
        <dbReference type="ChEBI" id="CHEBI:78597"/>
        <dbReference type="ChEBI" id="CHEBI:78599"/>
        <dbReference type="ChEBI" id="CHEBI:78608"/>
        <dbReference type="EC" id="2.3.2.2"/>
    </reaction>
</comment>
<evidence type="ECO:0000313" key="15">
    <source>
        <dbReference type="Proteomes" id="UP000095042"/>
    </source>
</evidence>
<sequence>MLRRMFRPFLAAALALLLAAAPAQALDLPEGASGLTPKPLVTAKNHMIVAAHPLAAEAGLAMLRQGGSAIDAGIAAQMVLTLVEPQSSGIGGGAFMLYWEQAAETLTSYDGRETAPSAVTPELFLDADGNPLSRPEAMHSGLSVGVPGVLAALKLVHDEYGKLPWAELFQPAIALARDGFSVSPRLAKMLAGSDPESFAPSARAYFFDQDGAPRPEGYTLKNPELAETFDIIAREGPDAFYKGAIAADIASAVQNDPRKPGALSAGDLAAYTAEPRMPVCMPYRGRSVCGAGPPSSGGVAIGQVLGILEPFDLGPAPFTPEAAHLIAEAERLAYADRGRYLADPGFVAVPLDGLLDANYLAERRKLIDPERAQETVTAGTPPVIPLSAFGRDRTKERGGTSHVSVVDDAGDAFSLTTSIETSFGARTMVRGFLLNNQLTDFSFLPEDAAGRPIANHVEPGKRPRSSMDPTMIFGADGDLDYVLGSPGGPGIIMFNLKTIFALLDWQMDAAQAAALLNFGSTQDVVLMEPEPAWDPLAASLEAKGHKVRRMDMTSGEHIIAVTPDGLEGGADPRREGVALGD</sequence>
<comment type="subunit">
    <text evidence="11">This enzyme consists of two polypeptide chains, which are synthesized in precursor form from a single polypeptide.</text>
</comment>
<dbReference type="GO" id="GO:0006750">
    <property type="term" value="P:glutathione biosynthetic process"/>
    <property type="evidence" value="ECO:0007669"/>
    <property type="project" value="UniProtKB-KW"/>
</dbReference>
<dbReference type="InterPro" id="IPR029055">
    <property type="entry name" value="Ntn_hydrolases_N"/>
</dbReference>
<keyword evidence="6 11" id="KW-0865">Zymogen</keyword>
<evidence type="ECO:0000256" key="5">
    <source>
        <dbReference type="ARBA" id="ARBA00022801"/>
    </source>
</evidence>
<name>A0A1E3W8P7_9HYPH</name>
<dbReference type="GO" id="GO:0006751">
    <property type="term" value="P:glutathione catabolic process"/>
    <property type="evidence" value="ECO:0007669"/>
    <property type="project" value="UniProtKB-UniRule"/>
</dbReference>
<evidence type="ECO:0000313" key="14">
    <source>
        <dbReference type="EMBL" id="ODS02146.1"/>
    </source>
</evidence>
<comment type="catalytic activity">
    <reaction evidence="2 11">
        <text>glutathione + H2O = L-cysteinylglycine + L-glutamate</text>
        <dbReference type="Rhea" id="RHEA:28807"/>
        <dbReference type="ChEBI" id="CHEBI:15377"/>
        <dbReference type="ChEBI" id="CHEBI:29985"/>
        <dbReference type="ChEBI" id="CHEBI:57925"/>
        <dbReference type="ChEBI" id="CHEBI:61694"/>
        <dbReference type="EC" id="3.4.19.13"/>
    </reaction>
</comment>
<evidence type="ECO:0000256" key="1">
    <source>
        <dbReference type="ARBA" id="ARBA00001049"/>
    </source>
</evidence>
<dbReference type="Gene3D" id="3.60.20.40">
    <property type="match status" value="1"/>
</dbReference>
<dbReference type="OrthoDB" id="9781342at2"/>
<dbReference type="InterPro" id="IPR043137">
    <property type="entry name" value="GGT_ssub_C"/>
</dbReference>
<comment type="pathway">
    <text evidence="11">Sulfur metabolism; glutathione metabolism.</text>
</comment>
<dbReference type="InterPro" id="IPR051792">
    <property type="entry name" value="GGT_bact"/>
</dbReference>
<evidence type="ECO:0000256" key="3">
    <source>
        <dbReference type="ARBA" id="ARBA00009381"/>
    </source>
</evidence>
<evidence type="ECO:0000256" key="13">
    <source>
        <dbReference type="SAM" id="SignalP"/>
    </source>
</evidence>
<comment type="PTM">
    <text evidence="11">Cleaved by autocatalysis into a large and a small subunit.</text>
</comment>
<dbReference type="EC" id="3.4.19.13" evidence="11"/>
<comment type="catalytic activity">
    <reaction evidence="1 11">
        <text>an S-substituted glutathione + H2O = an S-substituted L-cysteinylglycine + L-glutamate</text>
        <dbReference type="Rhea" id="RHEA:59468"/>
        <dbReference type="ChEBI" id="CHEBI:15377"/>
        <dbReference type="ChEBI" id="CHEBI:29985"/>
        <dbReference type="ChEBI" id="CHEBI:90779"/>
        <dbReference type="ChEBI" id="CHEBI:143103"/>
        <dbReference type="EC" id="3.4.19.13"/>
    </reaction>
</comment>
<organism evidence="14 15">
    <name type="scientific">Methyloceanibacter marginalis</name>
    <dbReference type="NCBI Taxonomy" id="1774971"/>
    <lineage>
        <taxon>Bacteria</taxon>
        <taxon>Pseudomonadati</taxon>
        <taxon>Pseudomonadota</taxon>
        <taxon>Alphaproteobacteria</taxon>
        <taxon>Hyphomicrobiales</taxon>
        <taxon>Hyphomicrobiaceae</taxon>
        <taxon>Methyloceanibacter</taxon>
    </lineage>
</organism>
<feature type="compositionally biased region" description="Basic and acidic residues" evidence="12">
    <location>
        <begin position="390"/>
        <end position="399"/>
    </location>
</feature>
<proteinExistence type="inferred from homology"/>
<evidence type="ECO:0000256" key="2">
    <source>
        <dbReference type="ARBA" id="ARBA00001089"/>
    </source>
</evidence>
<evidence type="ECO:0000256" key="12">
    <source>
        <dbReference type="SAM" id="MobiDB-lite"/>
    </source>
</evidence>
<feature type="binding site" evidence="10">
    <location>
        <position position="112"/>
    </location>
    <ligand>
        <name>L-glutamate</name>
        <dbReference type="ChEBI" id="CHEBI:29985"/>
    </ligand>
</feature>